<organism evidence="4 5">
    <name type="scientific">Sphingobacterium micropteri</name>
    <dbReference type="NCBI Taxonomy" id="2763501"/>
    <lineage>
        <taxon>Bacteria</taxon>
        <taxon>Pseudomonadati</taxon>
        <taxon>Bacteroidota</taxon>
        <taxon>Sphingobacteriia</taxon>
        <taxon>Sphingobacteriales</taxon>
        <taxon>Sphingobacteriaceae</taxon>
        <taxon>Sphingobacterium</taxon>
    </lineage>
</organism>
<name>A0ABR7YL98_9SPHI</name>
<keyword evidence="2" id="KW-0812">Transmembrane</keyword>
<dbReference type="EMBL" id="JACOIK010000002">
    <property type="protein sequence ID" value="MBD1432006.1"/>
    <property type="molecule type" value="Genomic_DNA"/>
</dbReference>
<feature type="transmembrane region" description="Helical" evidence="2">
    <location>
        <begin position="330"/>
        <end position="352"/>
    </location>
</feature>
<gene>
    <name evidence="4" type="ORF">H8B06_04145</name>
</gene>
<evidence type="ECO:0000256" key="1">
    <source>
        <dbReference type="SAM" id="Coils"/>
    </source>
</evidence>
<feature type="coiled-coil region" evidence="1">
    <location>
        <begin position="355"/>
        <end position="396"/>
    </location>
</feature>
<comment type="caution">
    <text evidence="4">The sequence shown here is derived from an EMBL/GenBank/DDBJ whole genome shotgun (WGS) entry which is preliminary data.</text>
</comment>
<keyword evidence="2" id="KW-1133">Transmembrane helix</keyword>
<feature type="domain" description="DUF6377" evidence="3">
    <location>
        <begin position="255"/>
        <end position="509"/>
    </location>
</feature>
<sequence>MKKNILTIVSLNIAVVFGNNELDSTLNVLDSEIKQAAVYFDAKERRIETLRVQRNELSRIPEQTYLLNAELYNEYKDYISDSAVHYLNLNLDIARILDDSGKIYETRIALAYLFVRLGMYKEASDLLERVDRSSLDKRQLPNYYIAYRELYLGLGQYSQNTIGRSQYWAQAKMFNDSVRNTMPETSEEYLQILEKSLRLDSAYQEALLINNQRLKLVTSAMPGYALVTFHRSLLYRKMGDIENEKKYLTLSAISDIRLAIRDNASIPILANLLMEEGDINRAYLYIRSSLDNIQKYNTRIRSSEILNIQMIIDEEYKRRNEEKSLQLKSLLVVACLLSVLLIMSVIYLYKYLRRYRQSARKLKESNEELASFNQKLREMNRELKSSNLEVAEANHIKEEYIAYFLNVCSKYIIKLDDYRKMVRKKLLGRNYEELYKITQDNTLVEDEMRDLFANFDTMFINLFPDFLKEFNALLMDDEQISVKKGEVLNTELRIYALIRLGITDSSKIADFLGYSVNTIYNYRTKMKNKSKVSREEFELFVKKIDAFN</sequence>
<protein>
    <submittedName>
        <fullName evidence="4">Transcriptional regulator</fullName>
    </submittedName>
</protein>
<dbReference type="InterPro" id="IPR045957">
    <property type="entry name" value="DUF6377"/>
</dbReference>
<dbReference type="RefSeq" id="WP_190993027.1">
    <property type="nucleotide sequence ID" value="NZ_JACOIK010000002.1"/>
</dbReference>
<evidence type="ECO:0000313" key="4">
    <source>
        <dbReference type="EMBL" id="MBD1432006.1"/>
    </source>
</evidence>
<evidence type="ECO:0000259" key="3">
    <source>
        <dbReference type="Pfam" id="PF19904"/>
    </source>
</evidence>
<dbReference type="Proteomes" id="UP000602759">
    <property type="component" value="Unassembled WGS sequence"/>
</dbReference>
<dbReference type="InterPro" id="IPR011990">
    <property type="entry name" value="TPR-like_helical_dom_sf"/>
</dbReference>
<keyword evidence="2" id="KW-0472">Membrane</keyword>
<dbReference type="SUPFAM" id="SSF48452">
    <property type="entry name" value="TPR-like"/>
    <property type="match status" value="1"/>
</dbReference>
<keyword evidence="1" id="KW-0175">Coiled coil</keyword>
<evidence type="ECO:0000313" key="5">
    <source>
        <dbReference type="Proteomes" id="UP000602759"/>
    </source>
</evidence>
<reference evidence="4 5" key="1">
    <citation type="submission" date="2020-08" db="EMBL/GenBank/DDBJ databases">
        <title>Sphingobacterium sp. DN00404 isolated from aquaculture water.</title>
        <authorList>
            <person name="Zhang M."/>
        </authorList>
    </citation>
    <scope>NUCLEOTIDE SEQUENCE [LARGE SCALE GENOMIC DNA]</scope>
    <source>
        <strain evidence="4 5">DN00404</strain>
    </source>
</reference>
<evidence type="ECO:0000256" key="2">
    <source>
        <dbReference type="SAM" id="Phobius"/>
    </source>
</evidence>
<keyword evidence="5" id="KW-1185">Reference proteome</keyword>
<proteinExistence type="predicted"/>
<accession>A0ABR7YL98</accession>
<dbReference type="Pfam" id="PF19904">
    <property type="entry name" value="DUF6377"/>
    <property type="match status" value="1"/>
</dbReference>